<feature type="compositionally biased region" description="Acidic residues" evidence="1">
    <location>
        <begin position="1"/>
        <end position="22"/>
    </location>
</feature>
<dbReference type="GeneID" id="76632242"/>
<sequence>MDNESGSEETAEDREDNEDEDVLSGFNDDVSLGLEGSSYVRFSPKGERISPNSHLSQRHLRGYYAYTILYNESENELYLKTLTEEETEQLRAERPGAKIKEIDLEDKNSVSEMAIREIVRQFSIKDQFDDELSMRYYPDWDDERECVIVDLDEEPKKVGNRNNNDDSDDVESVDE</sequence>
<protein>
    <recommendedName>
        <fullName evidence="4">Halobacterial output domain-containing protein</fullName>
    </recommendedName>
</protein>
<evidence type="ECO:0000313" key="2">
    <source>
        <dbReference type="EMBL" id="MFC7059913.1"/>
    </source>
</evidence>
<gene>
    <name evidence="2" type="ORF">ACFQQG_19005</name>
</gene>
<evidence type="ECO:0008006" key="4">
    <source>
        <dbReference type="Google" id="ProtNLM"/>
    </source>
</evidence>
<feature type="region of interest" description="Disordered" evidence="1">
    <location>
        <begin position="153"/>
        <end position="175"/>
    </location>
</feature>
<feature type="compositionally biased region" description="Acidic residues" evidence="1">
    <location>
        <begin position="165"/>
        <end position="175"/>
    </location>
</feature>
<evidence type="ECO:0000256" key="1">
    <source>
        <dbReference type="SAM" id="MobiDB-lite"/>
    </source>
</evidence>
<accession>A0ABD5W6T2</accession>
<reference evidence="2 3" key="1">
    <citation type="journal article" date="2019" name="Int. J. Syst. Evol. Microbiol.">
        <title>The Global Catalogue of Microorganisms (GCM) 10K type strain sequencing project: providing services to taxonomists for standard genome sequencing and annotation.</title>
        <authorList>
            <consortium name="The Broad Institute Genomics Platform"/>
            <consortium name="The Broad Institute Genome Sequencing Center for Infectious Disease"/>
            <person name="Wu L."/>
            <person name="Ma J."/>
        </authorList>
    </citation>
    <scope>NUCLEOTIDE SEQUENCE [LARGE SCALE GENOMIC DNA]</scope>
    <source>
        <strain evidence="2 3">JCM 30072</strain>
    </source>
</reference>
<name>A0ABD5W6T2_9EURY</name>
<dbReference type="AlphaFoldDB" id="A0ABD5W6T2"/>
<dbReference type="EMBL" id="JBHSZI010000004">
    <property type="protein sequence ID" value="MFC7059913.1"/>
    <property type="molecule type" value="Genomic_DNA"/>
</dbReference>
<comment type="caution">
    <text evidence="2">The sequence shown here is derived from an EMBL/GenBank/DDBJ whole genome shotgun (WGS) entry which is preliminary data.</text>
</comment>
<keyword evidence="3" id="KW-1185">Reference proteome</keyword>
<feature type="region of interest" description="Disordered" evidence="1">
    <location>
        <begin position="1"/>
        <end position="33"/>
    </location>
</feature>
<dbReference type="Proteomes" id="UP001596445">
    <property type="component" value="Unassembled WGS sequence"/>
</dbReference>
<dbReference type="RefSeq" id="WP_267164418.1">
    <property type="nucleotide sequence ID" value="NZ_CP112974.1"/>
</dbReference>
<proteinExistence type="predicted"/>
<organism evidence="2 3">
    <name type="scientific">Halovenus salina</name>
    <dbReference type="NCBI Taxonomy" id="1510225"/>
    <lineage>
        <taxon>Archaea</taxon>
        <taxon>Methanobacteriati</taxon>
        <taxon>Methanobacteriota</taxon>
        <taxon>Stenosarchaea group</taxon>
        <taxon>Halobacteria</taxon>
        <taxon>Halobacteriales</taxon>
        <taxon>Haloarculaceae</taxon>
        <taxon>Halovenus</taxon>
    </lineage>
</organism>
<evidence type="ECO:0000313" key="3">
    <source>
        <dbReference type="Proteomes" id="UP001596445"/>
    </source>
</evidence>